<evidence type="ECO:0000256" key="8">
    <source>
        <dbReference type="ARBA" id="ARBA00022516"/>
    </source>
</evidence>
<dbReference type="PROSITE" id="PS01018">
    <property type="entry name" value="STEROL_REDUCT_2"/>
    <property type="match status" value="1"/>
</dbReference>
<keyword evidence="19" id="KW-0238">DNA-binding</keyword>
<feature type="transmembrane region" description="Helical" evidence="33">
    <location>
        <begin position="451"/>
        <end position="471"/>
    </location>
</feature>
<dbReference type="GO" id="GO:0005637">
    <property type="term" value="C:nuclear inner membrane"/>
    <property type="evidence" value="ECO:0007669"/>
    <property type="project" value="UniProtKB-SubCell"/>
</dbReference>
<dbReference type="RefSeq" id="XP_014000053.1">
    <property type="nucleotide sequence ID" value="XM_014144578.1"/>
</dbReference>
<keyword evidence="18 33" id="KW-0443">Lipid metabolism</keyword>
<dbReference type="Proteomes" id="UP001652741">
    <property type="component" value="Chromosome ssa15"/>
</dbReference>
<evidence type="ECO:0000256" key="30">
    <source>
        <dbReference type="ARBA" id="ARBA00048100"/>
    </source>
</evidence>
<evidence type="ECO:0000256" key="1">
    <source>
        <dbReference type="ARBA" id="ARBA00004473"/>
    </source>
</evidence>
<keyword evidence="7" id="KW-0963">Cytoplasm</keyword>
<dbReference type="AlphaFoldDB" id="A0A1S3MAJ5"/>
<dbReference type="GO" id="GO:0003677">
    <property type="term" value="F:DNA binding"/>
    <property type="evidence" value="ECO:0007669"/>
    <property type="project" value="UniProtKB-KW"/>
</dbReference>
<evidence type="ECO:0000256" key="5">
    <source>
        <dbReference type="ARBA" id="ARBA00012413"/>
    </source>
</evidence>
<comment type="catalytic activity">
    <reaction evidence="30">
        <text>4,4-dimethyl-8,14-cholestadien-3beta-ol + NADPH + H(+) = 4,4-dimethyl-5alpha-cholest-8-en-3beta-ol + NADP(+)</text>
        <dbReference type="Rhea" id="RHEA:46812"/>
        <dbReference type="ChEBI" id="CHEBI:15378"/>
        <dbReference type="ChEBI" id="CHEBI:57783"/>
        <dbReference type="ChEBI" id="CHEBI:58349"/>
        <dbReference type="ChEBI" id="CHEBI:78904"/>
        <dbReference type="ChEBI" id="CHEBI:87044"/>
    </reaction>
</comment>
<evidence type="ECO:0000256" key="29">
    <source>
        <dbReference type="ARBA" id="ARBA00032210"/>
    </source>
</evidence>
<evidence type="ECO:0000256" key="3">
    <source>
        <dbReference type="ARBA" id="ARBA00004770"/>
    </source>
</evidence>
<dbReference type="Gene3D" id="1.20.120.1630">
    <property type="match status" value="1"/>
</dbReference>
<dbReference type="Gene3D" id="2.30.30.140">
    <property type="match status" value="1"/>
</dbReference>
<dbReference type="FunFam" id="1.20.120.1630:FF:000001">
    <property type="entry name" value="delta(14)-sterol reductase isoform X1"/>
    <property type="match status" value="1"/>
</dbReference>
<dbReference type="RefSeq" id="XP_014000054.1">
    <property type="nucleotide sequence ID" value="XM_014144579.1"/>
</dbReference>
<evidence type="ECO:0000256" key="11">
    <source>
        <dbReference type="ARBA" id="ARBA00022692"/>
    </source>
</evidence>
<keyword evidence="23 33" id="KW-0753">Steroid metabolism</keyword>
<evidence type="ECO:0000256" key="27">
    <source>
        <dbReference type="ARBA" id="ARBA00030798"/>
    </source>
</evidence>
<feature type="domain" description="Tudor" evidence="35">
    <location>
        <begin position="6"/>
        <end position="64"/>
    </location>
</feature>
<keyword evidence="14 33" id="KW-0752">Steroid biosynthesis</keyword>
<keyword evidence="8 33" id="KW-0444">Lipid biosynthesis</keyword>
<feature type="transmembrane region" description="Helical" evidence="33">
    <location>
        <begin position="320"/>
        <end position="340"/>
    </location>
</feature>
<evidence type="ECO:0000313" key="37">
    <source>
        <dbReference type="RefSeq" id="XP_014000053.1"/>
    </source>
</evidence>
<evidence type="ECO:0000256" key="9">
    <source>
        <dbReference type="ARBA" id="ARBA00022548"/>
    </source>
</evidence>
<dbReference type="Pfam" id="PF01222">
    <property type="entry name" value="ERG4_ERG24"/>
    <property type="match status" value="1"/>
</dbReference>
<evidence type="ECO:0000256" key="28">
    <source>
        <dbReference type="ARBA" id="ARBA00031227"/>
    </source>
</evidence>
<comment type="catalytic activity">
    <reaction evidence="31">
        <text>5alpha-cholest-8,14-dien-3beta-ol + NADPH + H(+) = 5alpha-cholest-8-en-3beta-ol + NADP(+)</text>
        <dbReference type="Rhea" id="RHEA:46456"/>
        <dbReference type="ChEBI" id="CHEBI:15378"/>
        <dbReference type="ChEBI" id="CHEBI:16608"/>
        <dbReference type="ChEBI" id="CHEBI:57783"/>
        <dbReference type="ChEBI" id="CHEBI:58349"/>
        <dbReference type="ChEBI" id="CHEBI:86131"/>
    </reaction>
</comment>
<evidence type="ECO:0000256" key="7">
    <source>
        <dbReference type="ARBA" id="ARBA00022490"/>
    </source>
</evidence>
<dbReference type="PANTHER" id="PTHR21257">
    <property type="entry name" value="DELTA(14)-STEROL REDUCTASE"/>
    <property type="match status" value="1"/>
</dbReference>
<evidence type="ECO:0000256" key="4">
    <source>
        <dbReference type="ARBA" id="ARBA00005402"/>
    </source>
</evidence>
<keyword evidence="16 33" id="KW-0560">Oxidoreductase</keyword>
<feature type="transmembrane region" description="Helical" evidence="33">
    <location>
        <begin position="517"/>
        <end position="538"/>
    </location>
</feature>
<evidence type="ECO:0000256" key="25">
    <source>
        <dbReference type="ARBA" id="ARBA00029624"/>
    </source>
</evidence>
<dbReference type="OrthoDB" id="5326588at2759"/>
<evidence type="ECO:0000256" key="16">
    <source>
        <dbReference type="ARBA" id="ARBA00023002"/>
    </source>
</evidence>
<evidence type="ECO:0000256" key="33">
    <source>
        <dbReference type="RuleBase" id="RU369120"/>
    </source>
</evidence>
<comment type="pathway">
    <text evidence="3 33">Steroid biosynthesis; cholesterol biosynthesis.</text>
</comment>
<keyword evidence="17 33" id="KW-0756">Sterol biosynthesis</keyword>
<feature type="region of interest" description="Disordered" evidence="34">
    <location>
        <begin position="131"/>
        <end position="192"/>
    </location>
</feature>
<proteinExistence type="inferred from homology"/>
<keyword evidence="36" id="KW-1185">Reference proteome</keyword>
<keyword evidence="15 33" id="KW-1133">Transmembrane helix</keyword>
<evidence type="ECO:0000259" key="35">
    <source>
        <dbReference type="SMART" id="SM00333"/>
    </source>
</evidence>
<accession>A0A1S3MAJ5</accession>
<evidence type="ECO:0000256" key="19">
    <source>
        <dbReference type="ARBA" id="ARBA00023125"/>
    </source>
</evidence>
<keyword evidence="11 33" id="KW-0812">Transmembrane</keyword>
<evidence type="ECO:0000256" key="34">
    <source>
        <dbReference type="SAM" id="MobiDB-lite"/>
    </source>
</evidence>
<keyword evidence="10" id="KW-0597">Phosphoprotein</keyword>
<dbReference type="STRING" id="8030.ENSSSAP00000040555"/>
<dbReference type="InterPro" id="IPR018083">
    <property type="entry name" value="Sterol_reductase_CS"/>
</dbReference>
<evidence type="ECO:0000256" key="23">
    <source>
        <dbReference type="ARBA" id="ARBA00023221"/>
    </source>
</evidence>
<keyword evidence="20 33" id="KW-0472">Membrane</keyword>
<dbReference type="PROSITE" id="PS01017">
    <property type="entry name" value="STEROL_REDUCT_1"/>
    <property type="match status" value="1"/>
</dbReference>
<feature type="compositionally biased region" description="Basic and acidic residues" evidence="34">
    <location>
        <begin position="172"/>
        <end position="182"/>
    </location>
</feature>
<evidence type="ECO:0000256" key="21">
    <source>
        <dbReference type="ARBA" id="ARBA00023166"/>
    </source>
</evidence>
<keyword evidence="12 33" id="KW-0152">Cholesterol biosynthesis</keyword>
<dbReference type="EC" id="1.3.1.70" evidence="5"/>
<evidence type="ECO:0000313" key="38">
    <source>
        <dbReference type="RefSeq" id="XP_014000054.1"/>
    </source>
</evidence>
<evidence type="ECO:0000256" key="10">
    <source>
        <dbReference type="ARBA" id="ARBA00022553"/>
    </source>
</evidence>
<dbReference type="SMART" id="SM00333">
    <property type="entry name" value="TUDOR"/>
    <property type="match status" value="1"/>
</dbReference>
<dbReference type="PaxDb" id="8030-ENSSSAP00000040555"/>
<gene>
    <name evidence="37 38" type="primary">LOC106571452</name>
</gene>
<dbReference type="CDD" id="cd20381">
    <property type="entry name" value="Tudor_LBR"/>
    <property type="match status" value="1"/>
</dbReference>
<comment type="subcellular location">
    <subcellularLocation>
        <location evidence="2">Cytoplasm</location>
    </subcellularLocation>
    <subcellularLocation>
        <location evidence="33">Endoplasmic reticulum membrane</location>
        <topology evidence="33">Multi-pass membrane protein</topology>
    </subcellularLocation>
    <subcellularLocation>
        <location evidence="1">Nucleus inner membrane</location>
        <topology evidence="1">Multi-pass membrane protein</topology>
    </subcellularLocation>
</comment>
<keyword evidence="13 33" id="KW-0256">Endoplasmic reticulum</keyword>
<dbReference type="GO" id="GO:0050613">
    <property type="term" value="F:Delta14-sterol reductase activity"/>
    <property type="evidence" value="ECO:0007669"/>
    <property type="project" value="UniProtKB-EC"/>
</dbReference>
<feature type="region of interest" description="Disordered" evidence="34">
    <location>
        <begin position="54"/>
        <end position="108"/>
    </location>
</feature>
<comment type="similarity">
    <text evidence="4 33">Belongs to the ERG4/ERG24 family.</text>
</comment>
<evidence type="ECO:0000256" key="22">
    <source>
        <dbReference type="ARBA" id="ARBA00023170"/>
    </source>
</evidence>
<feature type="transmembrane region" description="Helical" evidence="33">
    <location>
        <begin position="477"/>
        <end position="496"/>
    </location>
</feature>
<keyword evidence="24" id="KW-0539">Nucleus</keyword>
<feature type="transmembrane region" description="Helical" evidence="33">
    <location>
        <begin position="208"/>
        <end position="227"/>
    </location>
</feature>
<evidence type="ECO:0000256" key="12">
    <source>
        <dbReference type="ARBA" id="ARBA00022778"/>
    </source>
</evidence>
<dbReference type="UniPathway" id="UPA00063"/>
<dbReference type="InterPro" id="IPR019023">
    <property type="entry name" value="Lamin-B_rcpt_of_tudor"/>
</dbReference>
<dbReference type="KEGG" id="sasa:106571452"/>
<dbReference type="InterPro" id="IPR001171">
    <property type="entry name" value="ERG24_DHCR-like"/>
</dbReference>
<organism evidence="36 38">
    <name type="scientific">Salmo salar</name>
    <name type="common">Atlantic salmon</name>
    <dbReference type="NCBI Taxonomy" id="8030"/>
    <lineage>
        <taxon>Eukaryota</taxon>
        <taxon>Metazoa</taxon>
        <taxon>Chordata</taxon>
        <taxon>Craniata</taxon>
        <taxon>Vertebrata</taxon>
        <taxon>Euteleostomi</taxon>
        <taxon>Actinopterygii</taxon>
        <taxon>Neopterygii</taxon>
        <taxon>Teleostei</taxon>
        <taxon>Protacanthopterygii</taxon>
        <taxon>Salmoniformes</taxon>
        <taxon>Salmonidae</taxon>
        <taxon>Salmoninae</taxon>
        <taxon>Salmo</taxon>
    </lineage>
</organism>
<evidence type="ECO:0000256" key="17">
    <source>
        <dbReference type="ARBA" id="ARBA00023011"/>
    </source>
</evidence>
<evidence type="ECO:0000256" key="26">
    <source>
        <dbReference type="ARBA" id="ARBA00030165"/>
    </source>
</evidence>
<feature type="compositionally biased region" description="Basic residues" evidence="34">
    <location>
        <begin position="64"/>
        <end position="93"/>
    </location>
</feature>
<protein>
    <recommendedName>
        <fullName evidence="6">Delta(14)-sterol reductase LBR</fullName>
        <ecNumber evidence="5">1.3.1.70</ecNumber>
    </recommendedName>
    <alternativeName>
        <fullName evidence="29">3-beta-hydroxysterol Delta (14)-reductase</fullName>
    </alternativeName>
    <alternativeName>
        <fullName evidence="26">C-14 sterol reductase</fullName>
    </alternativeName>
    <alternativeName>
        <fullName evidence="25">Integral nuclear envelope inner membrane protein</fullName>
    </alternativeName>
    <alternativeName>
        <fullName evidence="27">Lamin-B receptor</fullName>
    </alternativeName>
    <alternativeName>
        <fullName evidence="28">Sterol C14-reductase</fullName>
    </alternativeName>
</protein>
<keyword evidence="21 33" id="KW-1207">Sterol metabolism</keyword>
<keyword evidence="22" id="KW-0675">Receptor</keyword>
<evidence type="ECO:0000256" key="14">
    <source>
        <dbReference type="ARBA" id="ARBA00022955"/>
    </source>
</evidence>
<evidence type="ECO:0000256" key="6">
    <source>
        <dbReference type="ARBA" id="ARBA00017801"/>
    </source>
</evidence>
<comment type="catalytic activity">
    <reaction evidence="32">
        <text>4,4-dimethyl-5alpha-cholesta-8,24-dien-3beta-ol + NADP(+) = 4,4-dimethyl-5alpha-cholesta-8,14,24-trien-3beta-ol + NADPH + H(+)</text>
        <dbReference type="Rhea" id="RHEA:18561"/>
        <dbReference type="ChEBI" id="CHEBI:15378"/>
        <dbReference type="ChEBI" id="CHEBI:17813"/>
        <dbReference type="ChEBI" id="CHEBI:18364"/>
        <dbReference type="ChEBI" id="CHEBI:57783"/>
        <dbReference type="ChEBI" id="CHEBI:58349"/>
        <dbReference type="EC" id="1.3.1.70"/>
    </reaction>
</comment>
<evidence type="ECO:0000256" key="2">
    <source>
        <dbReference type="ARBA" id="ARBA00004496"/>
    </source>
</evidence>
<dbReference type="InterPro" id="IPR002999">
    <property type="entry name" value="Tudor"/>
</dbReference>
<evidence type="ECO:0000313" key="36">
    <source>
        <dbReference type="Proteomes" id="UP001652741"/>
    </source>
</evidence>
<feature type="compositionally biased region" description="Basic and acidic residues" evidence="34">
    <location>
        <begin position="149"/>
        <end position="164"/>
    </location>
</feature>
<dbReference type="GO" id="GO:0006695">
    <property type="term" value="P:cholesterol biosynthetic process"/>
    <property type="evidence" value="ECO:0007669"/>
    <property type="project" value="UniProtKB-UniRule"/>
</dbReference>
<sequence length="610" mass="69322">MRMPSTKFQSGDTVMGRWPGSSLFYEVKVLSYDAKNQLYTVIYKDGTELELREADMKNPTGFKPSRRSRSRSHSPSRRRSRSRSPARTTRRSSSRTVSSTFIAETHNARKEPKLKEVLEVRLVPVAKPIENNINNKHEKTEENDTANKVNEKPAEMEPEKKVVESRYNLRRRKDDGDAKPAEQTEEVEQKPAVATAPITTELEFGGRLGVFCMTLLLPATVLGLMVVCSQEDASLMSSPPLPALDSLWDLQVFGMVVLWLLFQALLYVLPVGKVVEGMPLKNGERLKYRMNTLYAFVLTVAALGAAVHHNIDLSYIHSHFLQLAVSSLLCSVLLSVYLYVRSRWATQDLLAPGGNSGSVIYDFFMGSELNPRIKGFDLKYFCELRPGLIGWLVINAAMALAEMQLHHLDYPSPAMILVNCFHLLYVLDAFWHEEGVLSYMDITHDGFGFMLAFGDLMWVPFTFSLQAYYLVHHPNHLSLPWIVGIVTLNVIGFSIFRKANSQKNCFRRNPSDPTLSHLKTIPTATGKSLLVSGLWGLVRHPNYLGDLIMALAWSLPCGFTHILPYFYVIYLSILLVHREARDEAQCRRKYGSAWDDYCREVRYRIIPRVY</sequence>
<evidence type="ECO:0000256" key="13">
    <source>
        <dbReference type="ARBA" id="ARBA00022824"/>
    </source>
</evidence>
<evidence type="ECO:0000256" key="32">
    <source>
        <dbReference type="ARBA" id="ARBA00049367"/>
    </source>
</evidence>
<name>A0A1S3MAJ5_SALSA</name>
<feature type="transmembrane region" description="Helical" evidence="33">
    <location>
        <begin position="290"/>
        <end position="308"/>
    </location>
</feature>
<dbReference type="PANTHER" id="PTHR21257:SF55">
    <property type="entry name" value="DELTA(14)-STEROL REDUCTASE LBR"/>
    <property type="match status" value="1"/>
</dbReference>
<evidence type="ECO:0000256" key="18">
    <source>
        <dbReference type="ARBA" id="ARBA00023098"/>
    </source>
</evidence>
<keyword evidence="9 33" id="KW-0153">Cholesterol metabolism</keyword>
<feature type="transmembrane region" description="Helical" evidence="33">
    <location>
        <begin position="550"/>
        <end position="576"/>
    </location>
</feature>
<dbReference type="Pfam" id="PF09465">
    <property type="entry name" value="LBR_tudor"/>
    <property type="match status" value="1"/>
</dbReference>
<evidence type="ECO:0000256" key="31">
    <source>
        <dbReference type="ARBA" id="ARBA00048712"/>
    </source>
</evidence>
<reference evidence="37 38" key="1">
    <citation type="submission" date="2025-04" db="UniProtKB">
        <authorList>
            <consortium name="RefSeq"/>
        </authorList>
    </citation>
    <scope>IDENTIFICATION</scope>
    <source>
        <tissue evidence="37 38">Muscle</tissue>
    </source>
</reference>
<dbReference type="Bgee" id="ENSSSAG00000044615">
    <property type="expression patterns" value="Expressed in head kidney and 22 other cell types or tissues"/>
</dbReference>
<evidence type="ECO:0000256" key="20">
    <source>
        <dbReference type="ARBA" id="ARBA00023136"/>
    </source>
</evidence>
<dbReference type="GO" id="GO:0005789">
    <property type="term" value="C:endoplasmic reticulum membrane"/>
    <property type="evidence" value="ECO:0007669"/>
    <property type="project" value="UniProtKB-SubCell"/>
</dbReference>
<feature type="transmembrane region" description="Helical" evidence="33">
    <location>
        <begin position="247"/>
        <end position="269"/>
    </location>
</feature>
<dbReference type="FunFam" id="2.30.30.140:FF:000058">
    <property type="entry name" value="Lamin B receptor"/>
    <property type="match status" value="1"/>
</dbReference>
<dbReference type="SUPFAM" id="SSF63748">
    <property type="entry name" value="Tudor/PWWP/MBT"/>
    <property type="match status" value="1"/>
</dbReference>
<evidence type="ECO:0000256" key="15">
    <source>
        <dbReference type="ARBA" id="ARBA00022989"/>
    </source>
</evidence>
<evidence type="ECO:0000256" key="24">
    <source>
        <dbReference type="ARBA" id="ARBA00023242"/>
    </source>
</evidence>